<protein>
    <submittedName>
        <fullName evidence="2">43073_t:CDS:1</fullName>
    </submittedName>
</protein>
<sequence length="59" mass="6794">MWIVVVLIMICINGQAIKEKINDNKNSSRVGIGITEDKKKVNDQNKERIQKLVKQVLMK</sequence>
<feature type="signal peptide" evidence="1">
    <location>
        <begin position="1"/>
        <end position="16"/>
    </location>
</feature>
<gene>
    <name evidence="2" type="ORF">GMARGA_LOCUS435</name>
</gene>
<dbReference type="Proteomes" id="UP000789901">
    <property type="component" value="Unassembled WGS sequence"/>
</dbReference>
<name>A0ABN7TYS8_GIGMA</name>
<reference evidence="2 3" key="1">
    <citation type="submission" date="2021-06" db="EMBL/GenBank/DDBJ databases">
        <authorList>
            <person name="Kallberg Y."/>
            <person name="Tangrot J."/>
            <person name="Rosling A."/>
        </authorList>
    </citation>
    <scope>NUCLEOTIDE SEQUENCE [LARGE SCALE GENOMIC DNA]</scope>
    <source>
        <strain evidence="2 3">120-4 pot B 10/14</strain>
    </source>
</reference>
<evidence type="ECO:0000256" key="1">
    <source>
        <dbReference type="SAM" id="SignalP"/>
    </source>
</evidence>
<organism evidence="2 3">
    <name type="scientific">Gigaspora margarita</name>
    <dbReference type="NCBI Taxonomy" id="4874"/>
    <lineage>
        <taxon>Eukaryota</taxon>
        <taxon>Fungi</taxon>
        <taxon>Fungi incertae sedis</taxon>
        <taxon>Mucoromycota</taxon>
        <taxon>Glomeromycotina</taxon>
        <taxon>Glomeromycetes</taxon>
        <taxon>Diversisporales</taxon>
        <taxon>Gigasporaceae</taxon>
        <taxon>Gigaspora</taxon>
    </lineage>
</organism>
<dbReference type="EMBL" id="CAJVQB010000076">
    <property type="protein sequence ID" value="CAG8463753.1"/>
    <property type="molecule type" value="Genomic_DNA"/>
</dbReference>
<comment type="caution">
    <text evidence="2">The sequence shown here is derived from an EMBL/GenBank/DDBJ whole genome shotgun (WGS) entry which is preliminary data.</text>
</comment>
<proteinExistence type="predicted"/>
<evidence type="ECO:0000313" key="3">
    <source>
        <dbReference type="Proteomes" id="UP000789901"/>
    </source>
</evidence>
<feature type="chain" id="PRO_5045940981" evidence="1">
    <location>
        <begin position="17"/>
        <end position="59"/>
    </location>
</feature>
<keyword evidence="3" id="KW-1185">Reference proteome</keyword>
<accession>A0ABN7TYS8</accession>
<evidence type="ECO:0000313" key="2">
    <source>
        <dbReference type="EMBL" id="CAG8463753.1"/>
    </source>
</evidence>
<keyword evidence="1" id="KW-0732">Signal</keyword>